<keyword evidence="9" id="KW-0820">tRNA-binding</keyword>
<keyword evidence="2 9" id="KW-0678">Repressor</keyword>
<keyword evidence="3 9" id="KW-0699">rRNA-binding</keyword>
<evidence type="ECO:0000256" key="9">
    <source>
        <dbReference type="HAMAP-Rule" id="MF_01318"/>
    </source>
</evidence>
<comment type="function">
    <text evidence="9">Binds directly to 23S rRNA. The L1 stalk is quite mobile in the ribosome, and is involved in E site tRNA release.</text>
</comment>
<evidence type="ECO:0000256" key="5">
    <source>
        <dbReference type="ARBA" id="ARBA00022884"/>
    </source>
</evidence>
<dbReference type="GO" id="GO:0006417">
    <property type="term" value="P:regulation of translation"/>
    <property type="evidence" value="ECO:0007669"/>
    <property type="project" value="UniProtKB-KW"/>
</dbReference>
<keyword evidence="5 9" id="KW-0694">RNA-binding</keyword>
<comment type="function">
    <text evidence="9">Protein L1 is also a translational repressor protein, it controls the translation of the L11 operon by binding to its mRNA.</text>
</comment>
<dbReference type="GO" id="GO:0000049">
    <property type="term" value="F:tRNA binding"/>
    <property type="evidence" value="ECO:0007669"/>
    <property type="project" value="UniProtKB-KW"/>
</dbReference>
<dbReference type="PROSITE" id="PS01199">
    <property type="entry name" value="RIBOSOMAL_L1"/>
    <property type="match status" value="1"/>
</dbReference>
<evidence type="ECO:0000256" key="4">
    <source>
        <dbReference type="ARBA" id="ARBA00022845"/>
    </source>
</evidence>
<dbReference type="GO" id="GO:0019843">
    <property type="term" value="F:rRNA binding"/>
    <property type="evidence" value="ECO:0007669"/>
    <property type="project" value="UniProtKB-UniRule"/>
</dbReference>
<dbReference type="PIRSF" id="PIRSF002155">
    <property type="entry name" value="Ribosomal_L1"/>
    <property type="match status" value="1"/>
</dbReference>
<evidence type="ECO:0000256" key="7">
    <source>
        <dbReference type="ARBA" id="ARBA00023274"/>
    </source>
</evidence>
<dbReference type="Gene3D" id="3.30.190.20">
    <property type="match status" value="1"/>
</dbReference>
<dbReference type="PANTHER" id="PTHR36427:SF3">
    <property type="entry name" value="LARGE RIBOSOMAL SUBUNIT PROTEIN UL1M"/>
    <property type="match status" value="1"/>
</dbReference>
<gene>
    <name evidence="9 11" type="primary">rplA</name>
    <name evidence="11" type="ORF">COT93_01000</name>
</gene>
<comment type="similarity">
    <text evidence="1 9 10">Belongs to the universal ribosomal protein uL1 family.</text>
</comment>
<dbReference type="EMBL" id="PFAL01000012">
    <property type="protein sequence ID" value="PIR95691.1"/>
    <property type="molecule type" value="Genomic_DNA"/>
</dbReference>
<dbReference type="InterPro" id="IPR016095">
    <property type="entry name" value="Ribosomal_uL1_3-a/b-sand"/>
</dbReference>
<keyword evidence="4 9" id="KW-0810">Translation regulation</keyword>
<dbReference type="InterPro" id="IPR028364">
    <property type="entry name" value="Ribosomal_uL1/biogenesis"/>
</dbReference>
<evidence type="ECO:0000256" key="10">
    <source>
        <dbReference type="RuleBase" id="RU000659"/>
    </source>
</evidence>
<dbReference type="FunFam" id="3.40.50.790:FF:000001">
    <property type="entry name" value="50S ribosomal protein L1"/>
    <property type="match status" value="1"/>
</dbReference>
<name>A0A2H0V9F1_9BACT</name>
<evidence type="ECO:0000313" key="11">
    <source>
        <dbReference type="EMBL" id="PIR95691.1"/>
    </source>
</evidence>
<accession>A0A2H0V9F1</accession>
<dbReference type="Pfam" id="PF00687">
    <property type="entry name" value="Ribosomal_L1"/>
    <property type="match status" value="1"/>
</dbReference>
<evidence type="ECO:0000256" key="8">
    <source>
        <dbReference type="ARBA" id="ARBA00035241"/>
    </source>
</evidence>
<dbReference type="InterPro" id="IPR023674">
    <property type="entry name" value="Ribosomal_uL1-like"/>
</dbReference>
<dbReference type="InterPro" id="IPR005878">
    <property type="entry name" value="Ribosom_uL1_bac-type"/>
</dbReference>
<dbReference type="InterPro" id="IPR023673">
    <property type="entry name" value="Ribosomal_uL1_CS"/>
</dbReference>
<evidence type="ECO:0000256" key="3">
    <source>
        <dbReference type="ARBA" id="ARBA00022730"/>
    </source>
</evidence>
<sequence>MTKKTTKTKEVIKIEEAEASPEVAKVNKKADYSAIYDQNKTYDAIEAIAIVRKLTKTKFDSSLEVHLRLGINTKKSEQQVRGTISLPNGTGKTVKVAAFVSPENEAAVKAAGADFVGGEELVNEIKKSEKTDFQVAIAEPALMKNLGVIAKILGTRGLMPSPKNDTVTTNPAKTVEELKKGKISFKNDDTGNIHAVIGKMSFSDDKLQTNYSAFLDSVRKAKPAAAKGNFLKNISISSSMSPGVRVIIS</sequence>
<dbReference type="GO" id="GO:0006412">
    <property type="term" value="P:translation"/>
    <property type="evidence" value="ECO:0007669"/>
    <property type="project" value="UniProtKB-UniRule"/>
</dbReference>
<dbReference type="GO" id="GO:0015934">
    <property type="term" value="C:large ribosomal subunit"/>
    <property type="evidence" value="ECO:0007669"/>
    <property type="project" value="InterPro"/>
</dbReference>
<keyword evidence="6 9" id="KW-0689">Ribosomal protein</keyword>
<proteinExistence type="inferred from homology"/>
<evidence type="ECO:0000256" key="6">
    <source>
        <dbReference type="ARBA" id="ARBA00022980"/>
    </source>
</evidence>
<dbReference type="InterPro" id="IPR002143">
    <property type="entry name" value="Ribosomal_uL1"/>
</dbReference>
<evidence type="ECO:0000313" key="12">
    <source>
        <dbReference type="Proteomes" id="UP000229972"/>
    </source>
</evidence>
<organism evidence="11 12">
    <name type="scientific">Candidatus Falkowbacteria bacterium CG10_big_fil_rev_8_21_14_0_10_37_18</name>
    <dbReference type="NCBI Taxonomy" id="1974562"/>
    <lineage>
        <taxon>Bacteria</taxon>
        <taxon>Candidatus Falkowiibacteriota</taxon>
    </lineage>
</organism>
<dbReference type="SUPFAM" id="SSF56808">
    <property type="entry name" value="Ribosomal protein L1"/>
    <property type="match status" value="1"/>
</dbReference>
<dbReference type="Proteomes" id="UP000229972">
    <property type="component" value="Unassembled WGS sequence"/>
</dbReference>
<keyword evidence="7 9" id="KW-0687">Ribonucleoprotein</keyword>
<evidence type="ECO:0000256" key="2">
    <source>
        <dbReference type="ARBA" id="ARBA00022491"/>
    </source>
</evidence>
<dbReference type="AlphaFoldDB" id="A0A2H0V9F1"/>
<dbReference type="GO" id="GO:0003735">
    <property type="term" value="F:structural constituent of ribosome"/>
    <property type="evidence" value="ECO:0007669"/>
    <property type="project" value="InterPro"/>
</dbReference>
<evidence type="ECO:0000256" key="1">
    <source>
        <dbReference type="ARBA" id="ARBA00010531"/>
    </source>
</evidence>
<dbReference type="NCBIfam" id="TIGR01169">
    <property type="entry name" value="rplA_bact"/>
    <property type="match status" value="1"/>
</dbReference>
<comment type="caution">
    <text evidence="11">The sequence shown here is derived from an EMBL/GenBank/DDBJ whole genome shotgun (WGS) entry which is preliminary data.</text>
</comment>
<reference evidence="12" key="1">
    <citation type="submission" date="2017-09" db="EMBL/GenBank/DDBJ databases">
        <title>Depth-based differentiation of microbial function through sediment-hosted aquifers and enrichment of novel symbionts in the deep terrestrial subsurface.</title>
        <authorList>
            <person name="Probst A.J."/>
            <person name="Ladd B."/>
            <person name="Jarett J.K."/>
            <person name="Geller-Mcgrath D.E."/>
            <person name="Sieber C.M.K."/>
            <person name="Emerson J.B."/>
            <person name="Anantharaman K."/>
            <person name="Thomas B.C."/>
            <person name="Malmstrom R."/>
            <person name="Stieglmeier M."/>
            <person name="Klingl A."/>
            <person name="Woyke T."/>
            <person name="Ryan C.M."/>
            <person name="Banfield J.F."/>
        </authorList>
    </citation>
    <scope>NUCLEOTIDE SEQUENCE [LARGE SCALE GENOMIC DNA]</scope>
</reference>
<protein>
    <recommendedName>
        <fullName evidence="8 9">Large ribosomal subunit protein uL1</fullName>
    </recommendedName>
</protein>
<dbReference type="CDD" id="cd00403">
    <property type="entry name" value="Ribosomal_L1"/>
    <property type="match status" value="1"/>
</dbReference>
<dbReference type="Gene3D" id="3.40.50.790">
    <property type="match status" value="1"/>
</dbReference>
<dbReference type="PANTHER" id="PTHR36427">
    <property type="entry name" value="54S RIBOSOMAL PROTEIN L1, MITOCHONDRIAL"/>
    <property type="match status" value="1"/>
</dbReference>
<dbReference type="HAMAP" id="MF_01318_B">
    <property type="entry name" value="Ribosomal_uL1_B"/>
    <property type="match status" value="1"/>
</dbReference>
<comment type="subunit">
    <text evidence="9">Part of the 50S ribosomal subunit.</text>
</comment>